<dbReference type="Pfam" id="PF03663">
    <property type="entry name" value="Glyco_hydro_76"/>
    <property type="match status" value="1"/>
</dbReference>
<proteinExistence type="predicted"/>
<reference evidence="1" key="1">
    <citation type="submission" date="2021-02" db="EMBL/GenBank/DDBJ databases">
        <title>Genome sequence Cadophora malorum strain M34.</title>
        <authorList>
            <person name="Stefanovic E."/>
            <person name="Vu D."/>
            <person name="Scully C."/>
            <person name="Dijksterhuis J."/>
            <person name="Roader J."/>
            <person name="Houbraken J."/>
        </authorList>
    </citation>
    <scope>NUCLEOTIDE SEQUENCE</scope>
    <source>
        <strain evidence="1">M34</strain>
    </source>
</reference>
<dbReference type="Proteomes" id="UP000664132">
    <property type="component" value="Unassembled WGS sequence"/>
</dbReference>
<dbReference type="SUPFAM" id="SSF48208">
    <property type="entry name" value="Six-hairpin glycosidases"/>
    <property type="match status" value="1"/>
</dbReference>
<accession>A0A8H7THP2</accession>
<protein>
    <recommendedName>
        <fullName evidence="3">Glycoside hydrolase family 76 protein</fullName>
    </recommendedName>
</protein>
<organism evidence="1 2">
    <name type="scientific">Cadophora malorum</name>
    <dbReference type="NCBI Taxonomy" id="108018"/>
    <lineage>
        <taxon>Eukaryota</taxon>
        <taxon>Fungi</taxon>
        <taxon>Dikarya</taxon>
        <taxon>Ascomycota</taxon>
        <taxon>Pezizomycotina</taxon>
        <taxon>Leotiomycetes</taxon>
        <taxon>Helotiales</taxon>
        <taxon>Ploettnerulaceae</taxon>
        <taxon>Cadophora</taxon>
    </lineage>
</organism>
<dbReference type="PANTHER" id="PTHR47791">
    <property type="entry name" value="MEIOTICALLY UP-REGULATED GENE 191 PROTEIN"/>
    <property type="match status" value="1"/>
</dbReference>
<dbReference type="EMBL" id="JAFJYH010000107">
    <property type="protein sequence ID" value="KAG4419345.1"/>
    <property type="molecule type" value="Genomic_DNA"/>
</dbReference>
<evidence type="ECO:0008006" key="3">
    <source>
        <dbReference type="Google" id="ProtNLM"/>
    </source>
</evidence>
<dbReference type="Gene3D" id="1.50.10.20">
    <property type="match status" value="1"/>
</dbReference>
<dbReference type="InterPro" id="IPR008928">
    <property type="entry name" value="6-hairpin_glycosidase_sf"/>
</dbReference>
<sequence>MIIPHSIRSIMTAAATLSSTDIKTSRSITDSNTNILTPRAINANYASVATSAITALDGFYMKDSFRWKNIGGWIAANVYNDIMDFDLWSKTKKYESTYGASLLTIATSTAAQKTAGSTNDFNDDQLWWCLAMIRAYQNYGHKELLDQSIKQWRAISANAQIFKSDQGTKVSKGGIDRDTAIPADCDIDGAVYWASAGDSGLNAISTSLFAQVGAWLLAITGDASFRGPTDSAINWLQRMMLDKKTGIMNIDALTAGGCTKHLGSLTYNTGTYIGALTSLYMTTGDAKYLDAATLSVTSSVTGSFGNNPALVIDQQADLTANGDGVQWRDVLFRNLADFYTTIGSRGKVSDDLKGKIAAFFKANYDQIQSKARFGDLYSANWYGKLNAGSDWGTGSVLANFIGSMLVL</sequence>
<dbReference type="InterPro" id="IPR053169">
    <property type="entry name" value="MUG_Protein"/>
</dbReference>
<evidence type="ECO:0000313" key="1">
    <source>
        <dbReference type="EMBL" id="KAG4419345.1"/>
    </source>
</evidence>
<gene>
    <name evidence="1" type="ORF">IFR04_007493</name>
</gene>
<dbReference type="GO" id="GO:0005975">
    <property type="term" value="P:carbohydrate metabolic process"/>
    <property type="evidence" value="ECO:0007669"/>
    <property type="project" value="InterPro"/>
</dbReference>
<name>A0A8H7THP2_9HELO</name>
<dbReference type="PANTHER" id="PTHR47791:SF3">
    <property type="entry name" value="MEIOTICALLY UP-REGULATED GENE 191 PROTEIN"/>
    <property type="match status" value="1"/>
</dbReference>
<dbReference type="AlphaFoldDB" id="A0A8H7THP2"/>
<evidence type="ECO:0000313" key="2">
    <source>
        <dbReference type="Proteomes" id="UP000664132"/>
    </source>
</evidence>
<comment type="caution">
    <text evidence="1">The sequence shown here is derived from an EMBL/GenBank/DDBJ whole genome shotgun (WGS) entry which is preliminary data.</text>
</comment>
<dbReference type="InterPro" id="IPR005198">
    <property type="entry name" value="Glyco_hydro_76"/>
</dbReference>
<keyword evidence="2" id="KW-1185">Reference proteome</keyword>
<dbReference type="OrthoDB" id="9984024at2759"/>